<proteinExistence type="predicted"/>
<dbReference type="EMBL" id="BMOL01000006">
    <property type="protein sequence ID" value="GGL79330.1"/>
    <property type="molecule type" value="Genomic_DNA"/>
</dbReference>
<dbReference type="RefSeq" id="WP_188970803.1">
    <property type="nucleotide sequence ID" value="NZ_BMOL01000006.1"/>
</dbReference>
<name>A0ABQ2G7D4_9DEIO</name>
<feature type="signal peptide" evidence="1">
    <location>
        <begin position="1"/>
        <end position="21"/>
    </location>
</feature>
<keyword evidence="3" id="KW-1185">Reference proteome</keyword>
<comment type="caution">
    <text evidence="2">The sequence shown here is derived from an EMBL/GenBank/DDBJ whole genome shotgun (WGS) entry which is preliminary data.</text>
</comment>
<sequence length="134" mass="13680">MNKTLMTAVLALTLAAGSAFAAPNPVRVSASDGEGLGYTKLYTESSWMSLVVPMSALEYTVPGDLSLSVTGLPEGTTITLDGVTQRGNTLLLNVSVSRNDTSVGVNDIASIALMSGDQVLTTLTIPVMGAAASD</sequence>
<evidence type="ECO:0000313" key="2">
    <source>
        <dbReference type="EMBL" id="GGL79330.1"/>
    </source>
</evidence>
<feature type="chain" id="PRO_5046536303" evidence="1">
    <location>
        <begin position="22"/>
        <end position="134"/>
    </location>
</feature>
<evidence type="ECO:0000256" key="1">
    <source>
        <dbReference type="SAM" id="SignalP"/>
    </source>
</evidence>
<keyword evidence="1" id="KW-0732">Signal</keyword>
<organism evidence="2 3">
    <name type="scientific">Deinococcus aerolatus</name>
    <dbReference type="NCBI Taxonomy" id="522487"/>
    <lineage>
        <taxon>Bacteria</taxon>
        <taxon>Thermotogati</taxon>
        <taxon>Deinococcota</taxon>
        <taxon>Deinococci</taxon>
        <taxon>Deinococcales</taxon>
        <taxon>Deinococcaceae</taxon>
        <taxon>Deinococcus</taxon>
    </lineage>
</organism>
<dbReference type="Proteomes" id="UP000639973">
    <property type="component" value="Unassembled WGS sequence"/>
</dbReference>
<accession>A0ABQ2G7D4</accession>
<reference evidence="3" key="1">
    <citation type="journal article" date="2019" name="Int. J. Syst. Evol. Microbiol.">
        <title>The Global Catalogue of Microorganisms (GCM) 10K type strain sequencing project: providing services to taxonomists for standard genome sequencing and annotation.</title>
        <authorList>
            <consortium name="The Broad Institute Genomics Platform"/>
            <consortium name="The Broad Institute Genome Sequencing Center for Infectious Disease"/>
            <person name="Wu L."/>
            <person name="Ma J."/>
        </authorList>
    </citation>
    <scope>NUCLEOTIDE SEQUENCE [LARGE SCALE GENOMIC DNA]</scope>
    <source>
        <strain evidence="3">JCM 15442</strain>
    </source>
</reference>
<gene>
    <name evidence="2" type="ORF">GCM10010840_16520</name>
</gene>
<evidence type="ECO:0000313" key="3">
    <source>
        <dbReference type="Proteomes" id="UP000639973"/>
    </source>
</evidence>
<protein>
    <submittedName>
        <fullName evidence="2">Uncharacterized protein</fullName>
    </submittedName>
</protein>